<organism evidence="1 2">
    <name type="scientific">Helianthus annuus</name>
    <name type="common">Common sunflower</name>
    <dbReference type="NCBI Taxonomy" id="4232"/>
    <lineage>
        <taxon>Eukaryota</taxon>
        <taxon>Viridiplantae</taxon>
        <taxon>Streptophyta</taxon>
        <taxon>Embryophyta</taxon>
        <taxon>Tracheophyta</taxon>
        <taxon>Spermatophyta</taxon>
        <taxon>Magnoliopsida</taxon>
        <taxon>eudicotyledons</taxon>
        <taxon>Gunneridae</taxon>
        <taxon>Pentapetalae</taxon>
        <taxon>asterids</taxon>
        <taxon>campanulids</taxon>
        <taxon>Asterales</taxon>
        <taxon>Asteraceae</taxon>
        <taxon>Asteroideae</taxon>
        <taxon>Heliantheae alliance</taxon>
        <taxon>Heliantheae</taxon>
        <taxon>Helianthus</taxon>
    </lineage>
</organism>
<evidence type="ECO:0000313" key="2">
    <source>
        <dbReference type="Proteomes" id="UP000215914"/>
    </source>
</evidence>
<name>A0A9K3H7D7_HELAN</name>
<sequence>MLDSHNGILLPCQNKRKVTLTCFYSVHHLMGLQDSEPGPTCESLCSLIASPRPLNLRSP</sequence>
<reference evidence="1" key="1">
    <citation type="journal article" date="2017" name="Nature">
        <title>The sunflower genome provides insights into oil metabolism, flowering and Asterid evolution.</title>
        <authorList>
            <person name="Badouin H."/>
            <person name="Gouzy J."/>
            <person name="Grassa C.J."/>
            <person name="Murat F."/>
            <person name="Staton S.E."/>
            <person name="Cottret L."/>
            <person name="Lelandais-Briere C."/>
            <person name="Owens G.L."/>
            <person name="Carrere S."/>
            <person name="Mayjonade B."/>
            <person name="Legrand L."/>
            <person name="Gill N."/>
            <person name="Kane N.C."/>
            <person name="Bowers J.E."/>
            <person name="Hubner S."/>
            <person name="Bellec A."/>
            <person name="Berard A."/>
            <person name="Berges H."/>
            <person name="Blanchet N."/>
            <person name="Boniface M.C."/>
            <person name="Brunel D."/>
            <person name="Catrice O."/>
            <person name="Chaidir N."/>
            <person name="Claudel C."/>
            <person name="Donnadieu C."/>
            <person name="Faraut T."/>
            <person name="Fievet G."/>
            <person name="Helmstetter N."/>
            <person name="King M."/>
            <person name="Knapp S.J."/>
            <person name="Lai Z."/>
            <person name="Le Paslier M.C."/>
            <person name="Lippi Y."/>
            <person name="Lorenzon L."/>
            <person name="Mandel J.R."/>
            <person name="Marage G."/>
            <person name="Marchand G."/>
            <person name="Marquand E."/>
            <person name="Bret-Mestries E."/>
            <person name="Morien E."/>
            <person name="Nambeesan S."/>
            <person name="Nguyen T."/>
            <person name="Pegot-Espagnet P."/>
            <person name="Pouilly N."/>
            <person name="Raftis F."/>
            <person name="Sallet E."/>
            <person name="Schiex T."/>
            <person name="Thomas J."/>
            <person name="Vandecasteele C."/>
            <person name="Vares D."/>
            <person name="Vear F."/>
            <person name="Vautrin S."/>
            <person name="Crespi M."/>
            <person name="Mangin B."/>
            <person name="Burke J.M."/>
            <person name="Salse J."/>
            <person name="Munos S."/>
            <person name="Vincourt P."/>
            <person name="Rieseberg L.H."/>
            <person name="Langlade N.B."/>
        </authorList>
    </citation>
    <scope>NUCLEOTIDE SEQUENCE</scope>
    <source>
        <tissue evidence="1">Leaves</tissue>
    </source>
</reference>
<protein>
    <submittedName>
        <fullName evidence="1">Uncharacterized protein</fullName>
    </submittedName>
</protein>
<dbReference type="Proteomes" id="UP000215914">
    <property type="component" value="Unassembled WGS sequence"/>
</dbReference>
<evidence type="ECO:0000313" key="1">
    <source>
        <dbReference type="EMBL" id="KAF5768763.1"/>
    </source>
</evidence>
<dbReference type="EMBL" id="MNCJ02000329">
    <property type="protein sequence ID" value="KAF5768763.1"/>
    <property type="molecule type" value="Genomic_DNA"/>
</dbReference>
<gene>
    <name evidence="1" type="ORF">HanXRQr2_Chr14g0640351</name>
</gene>
<comment type="caution">
    <text evidence="1">The sequence shown here is derived from an EMBL/GenBank/DDBJ whole genome shotgun (WGS) entry which is preliminary data.</text>
</comment>
<accession>A0A9K3H7D7</accession>
<dbReference type="AlphaFoldDB" id="A0A9K3H7D7"/>
<dbReference type="Gramene" id="mRNA:HanXRQr2_Chr14g0640351">
    <property type="protein sequence ID" value="mRNA:HanXRQr2_Chr14g0640351"/>
    <property type="gene ID" value="HanXRQr2_Chr14g0640351"/>
</dbReference>
<reference evidence="1" key="2">
    <citation type="submission" date="2020-06" db="EMBL/GenBank/DDBJ databases">
        <title>Helianthus annuus Genome sequencing and assembly Release 2.</title>
        <authorList>
            <person name="Gouzy J."/>
            <person name="Langlade N."/>
            <person name="Munos S."/>
        </authorList>
    </citation>
    <scope>NUCLEOTIDE SEQUENCE</scope>
    <source>
        <tissue evidence="1">Leaves</tissue>
    </source>
</reference>
<proteinExistence type="predicted"/>
<keyword evidence="2" id="KW-1185">Reference proteome</keyword>